<proteinExistence type="predicted"/>
<dbReference type="EMBL" id="FXBL01000004">
    <property type="protein sequence ID" value="SMH38622.1"/>
    <property type="molecule type" value="Genomic_DNA"/>
</dbReference>
<name>A0A1X7NL82_9HYPH</name>
<gene>
    <name evidence="1" type="ORF">SAMN02982922_2071</name>
</gene>
<evidence type="ECO:0000313" key="2">
    <source>
        <dbReference type="Proteomes" id="UP000193083"/>
    </source>
</evidence>
<sequence length="145" mass="16265">MTLPVPIPGLVINYSYLWWSEDRAGLDEGVKDRPCVIAAMRSLETRLLVATVLPITHAVPKQSDEAVEMPPQLKAHLGLDGERSYVVVTEANDFIWPGPDLRPVSRGKSGLFHFGVLPPRFFAHIRDLLLKMHSEARLKRVSRTS</sequence>
<dbReference type="AlphaFoldDB" id="A0A1X7NL82"/>
<reference evidence="2" key="1">
    <citation type="submission" date="2017-04" db="EMBL/GenBank/DDBJ databases">
        <authorList>
            <person name="Varghese N."/>
            <person name="Submissions S."/>
        </authorList>
    </citation>
    <scope>NUCLEOTIDE SEQUENCE [LARGE SCALE GENOMIC DNA]</scope>
    <source>
        <strain evidence="2">B5P</strain>
    </source>
</reference>
<dbReference type="RefSeq" id="WP_085464089.1">
    <property type="nucleotide sequence ID" value="NZ_FXBL01000004.1"/>
</dbReference>
<keyword evidence="2" id="KW-1185">Reference proteome</keyword>
<accession>A0A1X7NL82</accession>
<evidence type="ECO:0008006" key="3">
    <source>
        <dbReference type="Google" id="ProtNLM"/>
    </source>
</evidence>
<dbReference type="Proteomes" id="UP000193083">
    <property type="component" value="Unassembled WGS sequence"/>
</dbReference>
<protein>
    <recommendedName>
        <fullName evidence="3">PemK-like, MazF-like toxin of type II toxin-antitoxin system</fullName>
    </recommendedName>
</protein>
<evidence type="ECO:0000313" key="1">
    <source>
        <dbReference type="EMBL" id="SMH38622.1"/>
    </source>
</evidence>
<dbReference type="OrthoDB" id="7432864at2"/>
<organism evidence="1 2">
    <name type="scientific">Mesorhizobium australicum</name>
    <dbReference type="NCBI Taxonomy" id="536018"/>
    <lineage>
        <taxon>Bacteria</taxon>
        <taxon>Pseudomonadati</taxon>
        <taxon>Pseudomonadota</taxon>
        <taxon>Alphaproteobacteria</taxon>
        <taxon>Hyphomicrobiales</taxon>
        <taxon>Phyllobacteriaceae</taxon>
        <taxon>Mesorhizobium</taxon>
    </lineage>
</organism>